<proteinExistence type="predicted"/>
<sequence length="59" mass="6764">MPNLYLLTIQMSGLIGLKMLFLINSLNIMNLKIFTTFKKLVPELSEWSIVQIGKILINI</sequence>
<name>A0A397T2M7_9GLOM</name>
<dbReference type="EMBL" id="QKYT01000119">
    <property type="protein sequence ID" value="RIA92720.1"/>
    <property type="molecule type" value="Genomic_DNA"/>
</dbReference>
<evidence type="ECO:0000313" key="2">
    <source>
        <dbReference type="EMBL" id="RIA92720.1"/>
    </source>
</evidence>
<comment type="caution">
    <text evidence="2">The sequence shown here is derived from an EMBL/GenBank/DDBJ whole genome shotgun (WGS) entry which is preliminary data.</text>
</comment>
<evidence type="ECO:0000313" key="3">
    <source>
        <dbReference type="Proteomes" id="UP000265703"/>
    </source>
</evidence>
<keyword evidence="1" id="KW-0812">Transmembrane</keyword>
<keyword evidence="1" id="KW-1133">Transmembrane helix</keyword>
<accession>A0A397T2M7</accession>
<dbReference type="AlphaFoldDB" id="A0A397T2M7"/>
<keyword evidence="3" id="KW-1185">Reference proteome</keyword>
<feature type="transmembrane region" description="Helical" evidence="1">
    <location>
        <begin position="6"/>
        <end position="29"/>
    </location>
</feature>
<reference evidence="2 3" key="1">
    <citation type="submission" date="2018-06" db="EMBL/GenBank/DDBJ databases">
        <title>Comparative genomics reveals the genomic features of Rhizophagus irregularis, R. cerebriforme, R. diaphanum and Gigaspora rosea, and their symbiotic lifestyle signature.</title>
        <authorList>
            <person name="Morin E."/>
            <person name="San Clemente H."/>
            <person name="Chen E.C.H."/>
            <person name="De La Providencia I."/>
            <person name="Hainaut M."/>
            <person name="Kuo A."/>
            <person name="Kohler A."/>
            <person name="Murat C."/>
            <person name="Tang N."/>
            <person name="Roy S."/>
            <person name="Loubradou J."/>
            <person name="Henrissat B."/>
            <person name="Grigoriev I.V."/>
            <person name="Corradi N."/>
            <person name="Roux C."/>
            <person name="Martin F.M."/>
        </authorList>
    </citation>
    <scope>NUCLEOTIDE SEQUENCE [LARGE SCALE GENOMIC DNA]</scope>
    <source>
        <strain evidence="2 3">DAOM 227022</strain>
    </source>
</reference>
<dbReference type="Proteomes" id="UP000265703">
    <property type="component" value="Unassembled WGS sequence"/>
</dbReference>
<protein>
    <submittedName>
        <fullName evidence="2">Uncharacterized protein</fullName>
    </submittedName>
</protein>
<keyword evidence="1" id="KW-0472">Membrane</keyword>
<organism evidence="2 3">
    <name type="scientific">Glomus cerebriforme</name>
    <dbReference type="NCBI Taxonomy" id="658196"/>
    <lineage>
        <taxon>Eukaryota</taxon>
        <taxon>Fungi</taxon>
        <taxon>Fungi incertae sedis</taxon>
        <taxon>Mucoromycota</taxon>
        <taxon>Glomeromycotina</taxon>
        <taxon>Glomeromycetes</taxon>
        <taxon>Glomerales</taxon>
        <taxon>Glomeraceae</taxon>
        <taxon>Glomus</taxon>
    </lineage>
</organism>
<evidence type="ECO:0000256" key="1">
    <source>
        <dbReference type="SAM" id="Phobius"/>
    </source>
</evidence>
<gene>
    <name evidence="2" type="ORF">C1645_764278</name>
</gene>